<evidence type="ECO:0000256" key="6">
    <source>
        <dbReference type="HAMAP-Rule" id="MF_01369"/>
    </source>
</evidence>
<dbReference type="GO" id="GO:0003735">
    <property type="term" value="F:structural constituent of ribosome"/>
    <property type="evidence" value="ECO:0007669"/>
    <property type="project" value="InterPro"/>
</dbReference>
<evidence type="ECO:0000256" key="3">
    <source>
        <dbReference type="ARBA" id="ARBA00022884"/>
    </source>
</evidence>
<evidence type="ECO:0000313" key="9">
    <source>
        <dbReference type="Proteomes" id="UP000218899"/>
    </source>
</evidence>
<evidence type="ECO:0000256" key="2">
    <source>
        <dbReference type="ARBA" id="ARBA00022730"/>
    </source>
</evidence>
<dbReference type="PROSITE" id="PS00050">
    <property type="entry name" value="RIBOSOMAL_L23"/>
    <property type="match status" value="1"/>
</dbReference>
<accession>A0A1B4VBP6</accession>
<dbReference type="InterPro" id="IPR001014">
    <property type="entry name" value="Ribosomal_uL23_CS"/>
</dbReference>
<dbReference type="PANTHER" id="PTHR11620">
    <property type="entry name" value="60S RIBOSOMAL PROTEIN L23A"/>
    <property type="match status" value="1"/>
</dbReference>
<comment type="similarity">
    <text evidence="1 6 7">Belongs to the universal ribosomal protein uL23 family.</text>
</comment>
<dbReference type="HAMAP" id="MF_01369_B">
    <property type="entry name" value="Ribosomal_uL23_B"/>
    <property type="match status" value="1"/>
</dbReference>
<dbReference type="GO" id="GO:0019843">
    <property type="term" value="F:rRNA binding"/>
    <property type="evidence" value="ECO:0007669"/>
    <property type="project" value="UniProtKB-UniRule"/>
</dbReference>
<sequence length="105" mass="12020">MTAVKTVNEEKLFQIVLAPHVSEKSTRLADKHRQIVLEVRPDASKPVIKQAVEKMFNVQVESVTVVNMKGKAKRSGRFEGRRKDWKKAYVRLKEGQDIDFLGQQA</sequence>
<evidence type="ECO:0000313" key="8">
    <source>
        <dbReference type="EMBL" id="BAU49904.1"/>
    </source>
</evidence>
<evidence type="ECO:0000256" key="1">
    <source>
        <dbReference type="ARBA" id="ARBA00006700"/>
    </source>
</evidence>
<protein>
    <recommendedName>
        <fullName evidence="6">Large ribosomal subunit protein uL23</fullName>
    </recommendedName>
</protein>
<dbReference type="OrthoDB" id="9793353at2"/>
<name>A0A1B4VBP6_9GAMM</name>
<comment type="subunit">
    <text evidence="6">Part of the 50S ribosomal subunit. Contacts protein L29, and trigger factor when it is bound to the ribosome.</text>
</comment>
<evidence type="ECO:0000256" key="5">
    <source>
        <dbReference type="ARBA" id="ARBA00023274"/>
    </source>
</evidence>
<keyword evidence="4 6" id="KW-0689">Ribosomal protein</keyword>
<dbReference type="GO" id="GO:0005840">
    <property type="term" value="C:ribosome"/>
    <property type="evidence" value="ECO:0007669"/>
    <property type="project" value="UniProtKB-KW"/>
</dbReference>
<dbReference type="RefSeq" id="WP_096462255.1">
    <property type="nucleotide sequence ID" value="NZ_AP014936.1"/>
</dbReference>
<keyword evidence="9" id="KW-1185">Reference proteome</keyword>
<evidence type="ECO:0000256" key="7">
    <source>
        <dbReference type="RuleBase" id="RU003934"/>
    </source>
</evidence>
<gene>
    <name evidence="6" type="primary">rplW</name>
    <name evidence="8" type="ORF">SVA_3357</name>
</gene>
<keyword evidence="2 6" id="KW-0699">rRNA-binding</keyword>
<keyword evidence="3 6" id="KW-0694">RNA-binding</keyword>
<proteinExistence type="inferred from homology"/>
<dbReference type="FunFam" id="3.30.70.330:FF:000001">
    <property type="entry name" value="50S ribosomal protein L23"/>
    <property type="match status" value="1"/>
</dbReference>
<evidence type="ECO:0000256" key="4">
    <source>
        <dbReference type="ARBA" id="ARBA00022980"/>
    </source>
</evidence>
<dbReference type="EMBL" id="AP014936">
    <property type="protein sequence ID" value="BAU49904.1"/>
    <property type="molecule type" value="Genomic_DNA"/>
</dbReference>
<reference evidence="8 9" key="1">
    <citation type="submission" date="2015-08" db="EMBL/GenBank/DDBJ databases">
        <title>Complete genome sequence of Sulfurifustis variabilis.</title>
        <authorList>
            <person name="Miura A."/>
            <person name="Kojima H."/>
            <person name="Fukui M."/>
        </authorList>
    </citation>
    <scope>NUCLEOTIDE SEQUENCE [LARGE SCALE GENOMIC DNA]</scope>
    <source>
        <strain evidence="9">skN76</strain>
    </source>
</reference>
<dbReference type="InterPro" id="IPR012677">
    <property type="entry name" value="Nucleotide-bd_a/b_plait_sf"/>
</dbReference>
<dbReference type="GO" id="GO:0006412">
    <property type="term" value="P:translation"/>
    <property type="evidence" value="ECO:0007669"/>
    <property type="project" value="UniProtKB-UniRule"/>
</dbReference>
<dbReference type="Gene3D" id="3.30.70.330">
    <property type="match status" value="1"/>
</dbReference>
<dbReference type="AlphaFoldDB" id="A0A1B4VBP6"/>
<dbReference type="InterPro" id="IPR013025">
    <property type="entry name" value="Ribosomal_uL23-like"/>
</dbReference>
<organism evidence="8 9">
    <name type="scientific">Sulfurifustis variabilis</name>
    <dbReference type="NCBI Taxonomy" id="1675686"/>
    <lineage>
        <taxon>Bacteria</taxon>
        <taxon>Pseudomonadati</taxon>
        <taxon>Pseudomonadota</taxon>
        <taxon>Gammaproteobacteria</taxon>
        <taxon>Acidiferrobacterales</taxon>
        <taxon>Acidiferrobacteraceae</taxon>
        <taxon>Sulfurifustis</taxon>
    </lineage>
</organism>
<dbReference type="Proteomes" id="UP000218899">
    <property type="component" value="Chromosome"/>
</dbReference>
<dbReference type="InterPro" id="IPR012678">
    <property type="entry name" value="Ribosomal_uL23/eL15/eS24_sf"/>
</dbReference>
<comment type="function">
    <text evidence="6">One of the early assembly proteins it binds 23S rRNA. One of the proteins that surrounds the polypeptide exit tunnel on the outside of the ribosome. Forms the main docking site for trigger factor binding to the ribosome.</text>
</comment>
<dbReference type="NCBIfam" id="NF004363">
    <property type="entry name" value="PRK05738.2-4"/>
    <property type="match status" value="1"/>
</dbReference>
<dbReference type="Pfam" id="PF00276">
    <property type="entry name" value="Ribosomal_L23"/>
    <property type="match status" value="1"/>
</dbReference>
<dbReference type="NCBIfam" id="NF004359">
    <property type="entry name" value="PRK05738.1-3"/>
    <property type="match status" value="1"/>
</dbReference>
<dbReference type="SUPFAM" id="SSF54189">
    <property type="entry name" value="Ribosomal proteins S24e, L23 and L15e"/>
    <property type="match status" value="1"/>
</dbReference>
<dbReference type="KEGG" id="sva:SVA_3357"/>
<dbReference type="GO" id="GO:1990904">
    <property type="term" value="C:ribonucleoprotein complex"/>
    <property type="evidence" value="ECO:0007669"/>
    <property type="project" value="UniProtKB-KW"/>
</dbReference>
<keyword evidence="5 6" id="KW-0687">Ribonucleoprotein</keyword>